<dbReference type="PANTHER" id="PTHR47313">
    <property type="entry name" value="RIBOSOMAL RNA LARGE SUBUNIT METHYLTRANSFERASE K/L"/>
    <property type="match status" value="1"/>
</dbReference>
<keyword evidence="1" id="KW-0489">Methyltransferase</keyword>
<dbReference type="PROSITE" id="PS01261">
    <property type="entry name" value="UPF0020"/>
    <property type="match status" value="1"/>
</dbReference>
<reference evidence="5" key="1">
    <citation type="submission" date="2023-06" db="EMBL/GenBank/DDBJ databases">
        <title>Robiginitalea aurantiacus sp. nov. and Algoriphagus sediminis sp. nov., isolated from coastal sediment.</title>
        <authorList>
            <person name="Zhou Z.Y."/>
            <person name="An J."/>
            <person name="Jia Y.W."/>
            <person name="Du Z.J."/>
        </authorList>
    </citation>
    <scope>NUCLEOTIDE SEQUENCE</scope>
    <source>
        <strain evidence="5">M39</strain>
    </source>
</reference>
<dbReference type="InterPro" id="IPR053943">
    <property type="entry name" value="RlmKL-like_Mtase_CS"/>
</dbReference>
<dbReference type="RefSeq" id="WP_289725338.1">
    <property type="nucleotide sequence ID" value="NZ_JAUDUY010000004.1"/>
</dbReference>
<dbReference type="Gene3D" id="3.30.2130.30">
    <property type="match status" value="1"/>
</dbReference>
<comment type="caution">
    <text evidence="5">The sequence shown here is derived from an EMBL/GenBank/DDBJ whole genome shotgun (WGS) entry which is preliminary data.</text>
</comment>
<dbReference type="SMART" id="SM00981">
    <property type="entry name" value="THUMP"/>
    <property type="match status" value="1"/>
</dbReference>
<evidence type="ECO:0000256" key="1">
    <source>
        <dbReference type="ARBA" id="ARBA00022603"/>
    </source>
</evidence>
<proteinExistence type="predicted"/>
<evidence type="ECO:0000259" key="4">
    <source>
        <dbReference type="PROSITE" id="PS51165"/>
    </source>
</evidence>
<keyword evidence="6" id="KW-1185">Reference proteome</keyword>
<evidence type="ECO:0000256" key="2">
    <source>
        <dbReference type="ARBA" id="ARBA00022679"/>
    </source>
</evidence>
<dbReference type="Pfam" id="PF02926">
    <property type="entry name" value="THUMP"/>
    <property type="match status" value="1"/>
</dbReference>
<dbReference type="InterPro" id="IPR029063">
    <property type="entry name" value="SAM-dependent_MTases_sf"/>
</dbReference>
<gene>
    <name evidence="5" type="ORF">QU605_10880</name>
</gene>
<accession>A0ABT7WGD1</accession>
<evidence type="ECO:0000313" key="6">
    <source>
        <dbReference type="Proteomes" id="UP001174839"/>
    </source>
</evidence>
<dbReference type="Pfam" id="PF22020">
    <property type="entry name" value="RlmL_1st"/>
    <property type="match status" value="1"/>
</dbReference>
<dbReference type="InterPro" id="IPR004114">
    <property type="entry name" value="THUMP_dom"/>
</dbReference>
<dbReference type="Pfam" id="PF01170">
    <property type="entry name" value="UPF0020"/>
    <property type="match status" value="1"/>
</dbReference>
<protein>
    <submittedName>
        <fullName evidence="5">THUMP domain-containing protein</fullName>
    </submittedName>
</protein>
<dbReference type="Gene3D" id="3.40.50.150">
    <property type="entry name" value="Vaccinia Virus protein VP39"/>
    <property type="match status" value="1"/>
</dbReference>
<sequence>MAENFKMIAKTLYGMESVLSEELRKLGAGNVKEGVRCAFFEGDLGFMYKANLTLRTALRILKPIQTFRIRRPEDLYPSIQEVNWEKYLDPSMTFVVDTVMHSDHFSNSLFVSQKSKDAIVDQFRKRVGERPTVSVSDPDVRIHLHLQGDTIHLSLDSSGSSLHRRGYRTDTNIAPINEVLGAGLLLLSGWRGQCDLLDPMCGSGTLLIEAAMIACNIPANINRENFGFQNWKDYDPDLFKTIHDASLARTREFHYKIQGFDKAPSAVQKASENIKNANLSEYIEVTHQDFFKTEKESAGPLHLICNPPYGERLPVAIESFYKEFGNTLKRHYKNTRAWMFTGNLEALKYVGLRPSRKIKLYNGSIESRLALYEIYEGSKKAKYNPK</sequence>
<dbReference type="InterPro" id="IPR000241">
    <property type="entry name" value="RlmKL-like_Mtase"/>
</dbReference>
<dbReference type="InterPro" id="IPR054170">
    <property type="entry name" value="RlmL_1st"/>
</dbReference>
<keyword evidence="2" id="KW-0808">Transferase</keyword>
<evidence type="ECO:0000313" key="5">
    <source>
        <dbReference type="EMBL" id="MDM9631980.1"/>
    </source>
</evidence>
<dbReference type="Proteomes" id="UP001174839">
    <property type="component" value="Unassembled WGS sequence"/>
</dbReference>
<dbReference type="PANTHER" id="PTHR47313:SF1">
    <property type="entry name" value="RIBOSOMAL RNA LARGE SUBUNIT METHYLTRANSFERASE K_L"/>
    <property type="match status" value="1"/>
</dbReference>
<evidence type="ECO:0000256" key="3">
    <source>
        <dbReference type="PROSITE-ProRule" id="PRU00529"/>
    </source>
</evidence>
<organism evidence="5 6">
    <name type="scientific">Robiginitalea aurantiaca</name>
    <dbReference type="NCBI Taxonomy" id="3056915"/>
    <lineage>
        <taxon>Bacteria</taxon>
        <taxon>Pseudomonadati</taxon>
        <taxon>Bacteroidota</taxon>
        <taxon>Flavobacteriia</taxon>
        <taxon>Flavobacteriales</taxon>
        <taxon>Flavobacteriaceae</taxon>
        <taxon>Robiginitalea</taxon>
    </lineage>
</organism>
<feature type="domain" description="THUMP" evidence="4">
    <location>
        <begin position="46"/>
        <end position="157"/>
    </location>
</feature>
<name>A0ABT7WGD1_9FLAO</name>
<dbReference type="EMBL" id="JAUDUY010000004">
    <property type="protein sequence ID" value="MDM9631980.1"/>
    <property type="molecule type" value="Genomic_DNA"/>
</dbReference>
<dbReference type="CDD" id="cd11715">
    <property type="entry name" value="THUMP_AdoMetMT"/>
    <property type="match status" value="1"/>
</dbReference>
<dbReference type="SUPFAM" id="SSF53335">
    <property type="entry name" value="S-adenosyl-L-methionine-dependent methyltransferases"/>
    <property type="match status" value="1"/>
</dbReference>
<dbReference type="PROSITE" id="PS51165">
    <property type="entry name" value="THUMP"/>
    <property type="match status" value="1"/>
</dbReference>
<keyword evidence="3" id="KW-0694">RNA-binding</keyword>